<reference evidence="2" key="1">
    <citation type="journal article" date="2015" name="Sci. Rep.">
        <title>Tissue- and time-dependent transcription in Ixodes ricinus salivary glands and midguts when blood feeding on the vertebrate host.</title>
        <authorList>
            <person name="Kotsyfakis M."/>
            <person name="Schwarz A."/>
            <person name="Erhart J."/>
            <person name="Ribeiro J.M."/>
        </authorList>
    </citation>
    <scope>NUCLEOTIDE SEQUENCE</scope>
    <source>
        <tissue evidence="2">Salivary gland and midgut</tissue>
    </source>
</reference>
<evidence type="ECO:0000313" key="2">
    <source>
        <dbReference type="EMBL" id="JAB72076.1"/>
    </source>
</evidence>
<organism evidence="2">
    <name type="scientific">Ixodes ricinus</name>
    <name type="common">Common tick</name>
    <name type="synonym">Acarus ricinus</name>
    <dbReference type="NCBI Taxonomy" id="34613"/>
    <lineage>
        <taxon>Eukaryota</taxon>
        <taxon>Metazoa</taxon>
        <taxon>Ecdysozoa</taxon>
        <taxon>Arthropoda</taxon>
        <taxon>Chelicerata</taxon>
        <taxon>Arachnida</taxon>
        <taxon>Acari</taxon>
        <taxon>Parasitiformes</taxon>
        <taxon>Ixodida</taxon>
        <taxon>Ixodoidea</taxon>
        <taxon>Ixodidae</taxon>
        <taxon>Ixodinae</taxon>
        <taxon>Ixodes</taxon>
    </lineage>
</organism>
<accession>V5ID82</accession>
<feature type="transmembrane region" description="Helical" evidence="1">
    <location>
        <begin position="12"/>
        <end position="32"/>
    </location>
</feature>
<keyword evidence="1" id="KW-0472">Membrane</keyword>
<protein>
    <submittedName>
        <fullName evidence="2">Putative conserved plasma membrane protein</fullName>
    </submittedName>
</protein>
<keyword evidence="1" id="KW-1133">Transmembrane helix</keyword>
<dbReference type="AlphaFoldDB" id="V5ID82"/>
<sequence length="254" mass="28129">MPAQQSVKTWRLAHVLIYLCCIATSLGALLSYRNLNALLQNNVNKCLLYAKPSVEKKEEGPCHFDLSGSEWSSDLLCDYVFFAILASFVYGVIAVWFFIMCAPSSRGTPDDKFGNGTVFSERMLSIVSVWKIVPPAAFFSALLMLFTVIMAWKVSGGLNAVFSDPEFLDAVSRNCTLTNPSVPWDSGTFATVRSQRLMAQVFIWLMALSWTLATSTLVCRCTTAADFVNTPENRYQPLVQDVSSTSTYQTSLSV</sequence>
<keyword evidence="1" id="KW-0812">Transmembrane</keyword>
<evidence type="ECO:0000256" key="1">
    <source>
        <dbReference type="SAM" id="Phobius"/>
    </source>
</evidence>
<feature type="transmembrane region" description="Helical" evidence="1">
    <location>
        <begin position="201"/>
        <end position="219"/>
    </location>
</feature>
<feature type="transmembrane region" description="Helical" evidence="1">
    <location>
        <begin position="79"/>
        <end position="99"/>
    </location>
</feature>
<name>V5ID82_IXORI</name>
<dbReference type="EMBL" id="GANP01012392">
    <property type="protein sequence ID" value="JAB72076.1"/>
    <property type="molecule type" value="mRNA"/>
</dbReference>
<feature type="transmembrane region" description="Helical" evidence="1">
    <location>
        <begin position="132"/>
        <end position="152"/>
    </location>
</feature>
<proteinExistence type="evidence at transcript level"/>